<evidence type="ECO:0000313" key="3">
    <source>
        <dbReference type="Proteomes" id="UP000028090"/>
    </source>
</evidence>
<gene>
    <name evidence="2" type="ORF">SK629_0612</name>
</gene>
<comment type="caution">
    <text evidence="2">The sequence shown here is derived from an EMBL/GenBank/DDBJ whole genome shotgun (WGS) entry which is preliminary data.</text>
</comment>
<dbReference type="RefSeq" id="WP_042900508.1">
    <property type="nucleotide sequence ID" value="NZ_JPFU01000008.1"/>
</dbReference>
<dbReference type="EMBL" id="JPFU01000008">
    <property type="protein sequence ID" value="KEQ36765.1"/>
    <property type="molecule type" value="Genomic_DNA"/>
</dbReference>
<evidence type="ECO:0000313" key="2">
    <source>
        <dbReference type="EMBL" id="KEQ36765.1"/>
    </source>
</evidence>
<name>A0A081Q1E2_STRMT</name>
<dbReference type="GO" id="GO:0003677">
    <property type="term" value="F:DNA binding"/>
    <property type="evidence" value="ECO:0007669"/>
    <property type="project" value="InterPro"/>
</dbReference>
<organism evidence="2 3">
    <name type="scientific">Streptococcus mitis</name>
    <dbReference type="NCBI Taxonomy" id="28037"/>
    <lineage>
        <taxon>Bacteria</taxon>
        <taxon>Bacillati</taxon>
        <taxon>Bacillota</taxon>
        <taxon>Bacilli</taxon>
        <taxon>Lactobacillales</taxon>
        <taxon>Streptococcaceae</taxon>
        <taxon>Streptococcus</taxon>
        <taxon>Streptococcus mitis group</taxon>
    </lineage>
</organism>
<feature type="domain" description="HTH cro/C1-type" evidence="1">
    <location>
        <begin position="9"/>
        <end position="62"/>
    </location>
</feature>
<protein>
    <submittedName>
        <fullName evidence="2">Transcriptional activator, Rgg/GadR/MutR family, C-terminal domain protein</fullName>
    </submittedName>
</protein>
<dbReference type="AlphaFoldDB" id="A0A081Q1E2"/>
<sequence length="283" mass="33546">MRWDYGQIFKEIRKSKGLTQQDVCGQVIHRTTLTNIEHGKVIPSFENMVFLLEQIDMSLAEFKYICNEYHPSERRDIIIESQNPSILQDTRKMVKLTEKCQKYLKTHHDVPIQNIYRHTKIVTELQTKGFKNNHVLKDLSEEVWDYLEPMDTWYISDLKLLGTILFFFPSENLPRLIDRIMKTIEKYKYFRETKVFLSSFLANLSTVYFQHHLFKECETITLQLLVLAEELKIYDILGFSQVRLGILQHNSDLIHKGITLLQLTKEEALVKLLEKEINDFSNL</sequence>
<dbReference type="Gene3D" id="1.25.40.10">
    <property type="entry name" value="Tetratricopeptide repeat domain"/>
    <property type="match status" value="1"/>
</dbReference>
<reference evidence="2 3" key="1">
    <citation type="submission" date="2014-05" db="EMBL/GenBank/DDBJ databases">
        <authorList>
            <person name="Daugherty S.C."/>
            <person name="Tallon L.J."/>
            <person name="Sadzewicz L."/>
            <person name="Kilian M."/>
            <person name="Tettelin H."/>
        </authorList>
    </citation>
    <scope>NUCLEOTIDE SEQUENCE [LARGE SCALE GENOMIC DNA]</scope>
    <source>
        <strain evidence="2 3">SK629</strain>
    </source>
</reference>
<dbReference type="CDD" id="cd00093">
    <property type="entry name" value="HTH_XRE"/>
    <property type="match status" value="1"/>
</dbReference>
<dbReference type="InterPro" id="IPR010057">
    <property type="entry name" value="Transcription_activator_Rgg_C"/>
</dbReference>
<dbReference type="SMART" id="SM00530">
    <property type="entry name" value="HTH_XRE"/>
    <property type="match status" value="1"/>
</dbReference>
<dbReference type="InterPro" id="IPR053163">
    <property type="entry name" value="HTH-type_regulator_Rgg"/>
</dbReference>
<dbReference type="NCBIfam" id="TIGR01716">
    <property type="entry name" value="RGG_Cterm"/>
    <property type="match status" value="1"/>
</dbReference>
<dbReference type="SUPFAM" id="SSF47413">
    <property type="entry name" value="lambda repressor-like DNA-binding domains"/>
    <property type="match status" value="1"/>
</dbReference>
<dbReference type="PATRIC" id="fig|28037.95.peg.551"/>
<evidence type="ECO:0000259" key="1">
    <source>
        <dbReference type="PROSITE" id="PS50943"/>
    </source>
</evidence>
<dbReference type="Proteomes" id="UP000028090">
    <property type="component" value="Unassembled WGS sequence"/>
</dbReference>
<accession>A0A081Q1E2</accession>
<dbReference type="Pfam" id="PF21259">
    <property type="entry name" value="Rgg_C"/>
    <property type="match status" value="1"/>
</dbReference>
<dbReference type="PANTHER" id="PTHR37038:SF13">
    <property type="entry name" value="HTH CRO_C1-TYPE DOMAIN-CONTAINING PROTEIN"/>
    <property type="match status" value="1"/>
</dbReference>
<dbReference type="Pfam" id="PF01381">
    <property type="entry name" value="HTH_3"/>
    <property type="match status" value="1"/>
</dbReference>
<dbReference type="InterPro" id="IPR011990">
    <property type="entry name" value="TPR-like_helical_dom_sf"/>
</dbReference>
<proteinExistence type="predicted"/>
<dbReference type="PANTHER" id="PTHR37038">
    <property type="entry name" value="TRANSCRIPTIONAL REGULATOR-RELATED"/>
    <property type="match status" value="1"/>
</dbReference>
<dbReference type="OrthoDB" id="2360592at2"/>
<dbReference type="InterPro" id="IPR001387">
    <property type="entry name" value="Cro/C1-type_HTH"/>
</dbReference>
<dbReference type="PROSITE" id="PS50943">
    <property type="entry name" value="HTH_CROC1"/>
    <property type="match status" value="1"/>
</dbReference>
<dbReference type="InterPro" id="IPR010982">
    <property type="entry name" value="Lambda_DNA-bd_dom_sf"/>
</dbReference>